<accession>A0A9P7YAU7</accession>
<organism evidence="3 4">
    <name type="scientific">Amylocarpus encephaloides</name>
    <dbReference type="NCBI Taxonomy" id="45428"/>
    <lineage>
        <taxon>Eukaryota</taxon>
        <taxon>Fungi</taxon>
        <taxon>Dikarya</taxon>
        <taxon>Ascomycota</taxon>
        <taxon>Pezizomycotina</taxon>
        <taxon>Leotiomycetes</taxon>
        <taxon>Helotiales</taxon>
        <taxon>Helotiales incertae sedis</taxon>
        <taxon>Amylocarpus</taxon>
    </lineage>
</organism>
<evidence type="ECO:0000256" key="1">
    <source>
        <dbReference type="SAM" id="MobiDB-lite"/>
    </source>
</evidence>
<feature type="compositionally biased region" description="Gly residues" evidence="1">
    <location>
        <begin position="617"/>
        <end position="631"/>
    </location>
</feature>
<dbReference type="Proteomes" id="UP000824998">
    <property type="component" value="Unassembled WGS sequence"/>
</dbReference>
<dbReference type="PANTHER" id="PTHR21494">
    <property type="entry name" value="ACTIVATING SIGNAL COINTEGRATOR 1 COMPLEX SUBUNIT 2 ASC-1 COMPLEX SUBUNIT P100"/>
    <property type="match status" value="1"/>
</dbReference>
<protein>
    <recommendedName>
        <fullName evidence="2">CUE domain-containing protein</fullName>
    </recommendedName>
</protein>
<feature type="region of interest" description="Disordered" evidence="1">
    <location>
        <begin position="392"/>
        <end position="427"/>
    </location>
</feature>
<comment type="caution">
    <text evidence="3">The sequence shown here is derived from an EMBL/GenBank/DDBJ whole genome shotgun (WGS) entry which is preliminary data.</text>
</comment>
<dbReference type="PROSITE" id="PS51140">
    <property type="entry name" value="CUE"/>
    <property type="match status" value="1"/>
</dbReference>
<evidence type="ECO:0000313" key="3">
    <source>
        <dbReference type="EMBL" id="KAG9229638.1"/>
    </source>
</evidence>
<feature type="region of interest" description="Disordered" evidence="1">
    <location>
        <begin position="481"/>
        <end position="507"/>
    </location>
</feature>
<feature type="compositionally biased region" description="Acidic residues" evidence="1">
    <location>
        <begin position="481"/>
        <end position="493"/>
    </location>
</feature>
<feature type="compositionally biased region" description="Basic and acidic residues" evidence="1">
    <location>
        <begin position="639"/>
        <end position="652"/>
    </location>
</feature>
<sequence>MASKVSALPPLAPFPEAAWRNHLVPTEWEACLDAWISIIGAHLSRSISDFTRLSIRDESLPVFLVSYASESSASEANGPSNETAKAQLLRRQCLLLSYKLLDHTPPPESLLQWTLLADISKVYGRKQAGKILSMIFKKHSDRLELRLGALKASLNKELDAGLKGDLKKAELQLKTLNHLLHASPDTAAFFMAGSDFLDSLISCYKIMNPPLRKVIISTTYLCLVGLTEDEKPRISSLIDQLYFLEAAAQEHKIGPTNANDSLVAELVTVTPILKQAQQRIAASGSGSGRASTVLGNLGRFKKAGGVQRQPRRLKKRTDKGKSRANGASDGEYGEESNGHIHVHRMSLISQVRDLFPDLGSGFVMRLLDEYNDNLEEVISHLLEDSLPAQLAQADRSEALQPPSQPSGDLIPNLALRSTSPEMPSRKNIFDDDEFDRLAISTNKLHFGKSNHNKTAEDVLEDKTNAPNEAAILAALATFDSDDDERDDSYDVEDVGGTVDSTAPRNDPEEVTVIDGQDEVLFKAYKSTPDVFARDAATRRGKPRTALKEQTGMGDEAIEGWGLMLSRDPRQMRRLEAKFSQFGGEQRELKPTSWRGTPGGSATEDADVDNINNRGRGGRLSGATGRGRGRGNVAGPSGEQETKNARRAKEQNKGSRVRNQRAKKMARGGLAGLN</sequence>
<dbReference type="GO" id="GO:0043130">
    <property type="term" value="F:ubiquitin binding"/>
    <property type="evidence" value="ECO:0007669"/>
    <property type="project" value="InterPro"/>
</dbReference>
<dbReference type="InterPro" id="IPR052586">
    <property type="entry name" value="ASCC2"/>
</dbReference>
<feature type="domain" description="CUE" evidence="2">
    <location>
        <begin position="343"/>
        <end position="386"/>
    </location>
</feature>
<dbReference type="InterPro" id="IPR041800">
    <property type="entry name" value="ASCC2_CUE"/>
</dbReference>
<dbReference type="InterPro" id="IPR009060">
    <property type="entry name" value="UBA-like_sf"/>
</dbReference>
<evidence type="ECO:0000313" key="4">
    <source>
        <dbReference type="Proteomes" id="UP000824998"/>
    </source>
</evidence>
<dbReference type="AlphaFoldDB" id="A0A9P7YAU7"/>
<feature type="compositionally biased region" description="Basic residues" evidence="1">
    <location>
        <begin position="654"/>
        <end position="665"/>
    </location>
</feature>
<evidence type="ECO:0000259" key="2">
    <source>
        <dbReference type="PROSITE" id="PS51140"/>
    </source>
</evidence>
<dbReference type="OrthoDB" id="5577209at2759"/>
<feature type="region of interest" description="Disordered" evidence="1">
    <location>
        <begin position="302"/>
        <end position="337"/>
    </location>
</feature>
<dbReference type="PANTHER" id="PTHR21494:SF0">
    <property type="entry name" value="ACTIVATING SIGNAL COINTEGRATOR 1 COMPLEX SUBUNIT 2"/>
    <property type="match status" value="1"/>
</dbReference>
<dbReference type="Pfam" id="PF02845">
    <property type="entry name" value="CUE"/>
    <property type="match status" value="1"/>
</dbReference>
<keyword evidence="4" id="KW-1185">Reference proteome</keyword>
<feature type="compositionally biased region" description="Basic residues" evidence="1">
    <location>
        <begin position="309"/>
        <end position="318"/>
    </location>
</feature>
<proteinExistence type="predicted"/>
<dbReference type="CDD" id="cd14364">
    <property type="entry name" value="CUE_ASCC2"/>
    <property type="match status" value="1"/>
</dbReference>
<reference evidence="3" key="1">
    <citation type="journal article" date="2021" name="IMA Fungus">
        <title>Genomic characterization of three marine fungi, including Emericellopsis atlantica sp. nov. with signatures of a generalist lifestyle and marine biomass degradation.</title>
        <authorList>
            <person name="Hagestad O.C."/>
            <person name="Hou L."/>
            <person name="Andersen J.H."/>
            <person name="Hansen E.H."/>
            <person name="Altermark B."/>
            <person name="Li C."/>
            <person name="Kuhnert E."/>
            <person name="Cox R.J."/>
            <person name="Crous P.W."/>
            <person name="Spatafora J.W."/>
            <person name="Lail K."/>
            <person name="Amirebrahimi M."/>
            <person name="Lipzen A."/>
            <person name="Pangilinan J."/>
            <person name="Andreopoulos W."/>
            <person name="Hayes R.D."/>
            <person name="Ng V."/>
            <person name="Grigoriev I.V."/>
            <person name="Jackson S.A."/>
            <person name="Sutton T.D.S."/>
            <person name="Dobson A.D.W."/>
            <person name="Rama T."/>
        </authorList>
    </citation>
    <scope>NUCLEOTIDE SEQUENCE</scope>
    <source>
        <strain evidence="3">TRa018bII</strain>
    </source>
</reference>
<dbReference type="EMBL" id="MU251745">
    <property type="protein sequence ID" value="KAG9229638.1"/>
    <property type="molecule type" value="Genomic_DNA"/>
</dbReference>
<dbReference type="InterPro" id="IPR003892">
    <property type="entry name" value="CUE"/>
</dbReference>
<feature type="region of interest" description="Disordered" evidence="1">
    <location>
        <begin position="579"/>
        <end position="673"/>
    </location>
</feature>
<dbReference type="SUPFAM" id="SSF46934">
    <property type="entry name" value="UBA-like"/>
    <property type="match status" value="1"/>
</dbReference>
<gene>
    <name evidence="3" type="ORF">BJ875DRAFT_386924</name>
</gene>
<dbReference type="Gene3D" id="1.10.8.10">
    <property type="entry name" value="DNA helicase RuvA subunit, C-terminal domain"/>
    <property type="match status" value="1"/>
</dbReference>
<name>A0A9P7YAU7_9HELO</name>
<dbReference type="SMART" id="SM00546">
    <property type="entry name" value="CUE"/>
    <property type="match status" value="1"/>
</dbReference>